<organism evidence="2 3">
    <name type="scientific">Lwoffella lincolnii</name>
    <dbReference type="NCBI Taxonomy" id="90241"/>
    <lineage>
        <taxon>Bacteria</taxon>
        <taxon>Pseudomonadati</taxon>
        <taxon>Pseudomonadota</taxon>
        <taxon>Gammaproteobacteria</taxon>
        <taxon>Moraxellales</taxon>
        <taxon>Moraxellaceae</taxon>
        <taxon>Lwoffella</taxon>
    </lineage>
</organism>
<proteinExistence type="predicted"/>
<comment type="caution">
    <text evidence="2">The sequence shown here is derived from an EMBL/GenBank/DDBJ whole genome shotgun (WGS) entry which is preliminary data.</text>
</comment>
<sequence>MQKQEILNALTPQIVDKFRTAIEIGKWEDGHKLSDEQRQICLQAVMIWEHENLPIHERIGYITRPVDDEGEMVGADCQIEHDQHYPNLPNPKGAIQPVSFKKSP</sequence>
<keyword evidence="3" id="KW-1185">Reference proteome</keyword>
<protein>
    <recommendedName>
        <fullName evidence="4">DUF1315 domain-containing protein</fullName>
    </recommendedName>
</protein>
<evidence type="ECO:0000256" key="1">
    <source>
        <dbReference type="SAM" id="MobiDB-lite"/>
    </source>
</evidence>
<dbReference type="RefSeq" id="WP_078306269.1">
    <property type="nucleotide sequence ID" value="NZ_CP147511.1"/>
</dbReference>
<dbReference type="InterPro" id="IPR009749">
    <property type="entry name" value="DUF1315"/>
</dbReference>
<accession>A0A1T0CKG4</accession>
<gene>
    <name evidence="2" type="ORF">B0682_01205</name>
</gene>
<dbReference type="EMBL" id="MUYT01000001">
    <property type="protein sequence ID" value="OOS22848.1"/>
    <property type="molecule type" value="Genomic_DNA"/>
</dbReference>
<evidence type="ECO:0000313" key="2">
    <source>
        <dbReference type="EMBL" id="OOS22848.1"/>
    </source>
</evidence>
<evidence type="ECO:0008006" key="4">
    <source>
        <dbReference type="Google" id="ProtNLM"/>
    </source>
</evidence>
<dbReference type="OrthoDB" id="5616307at2"/>
<dbReference type="Proteomes" id="UP000191094">
    <property type="component" value="Unassembled WGS sequence"/>
</dbReference>
<dbReference type="Pfam" id="PF07023">
    <property type="entry name" value="DUF1315"/>
    <property type="match status" value="1"/>
</dbReference>
<dbReference type="STRING" id="90241.B0682_01205"/>
<name>A0A1T0CKG4_9GAMM</name>
<dbReference type="AlphaFoldDB" id="A0A1T0CKG4"/>
<reference evidence="2 3" key="1">
    <citation type="submission" date="2017-02" db="EMBL/GenBank/DDBJ databases">
        <title>Draft genome sequence of Moraxella lincolnii CCUG 9405T type strain.</title>
        <authorList>
            <person name="Salva-Serra F."/>
            <person name="Engstrom-Jakobsson H."/>
            <person name="Thorell K."/>
            <person name="Jaen-Luchoro D."/>
            <person name="Gonzales-Siles L."/>
            <person name="Karlsson R."/>
            <person name="Yazdan S."/>
            <person name="Boulund F."/>
            <person name="Johnning A."/>
            <person name="Engstrand L."/>
            <person name="Kristiansson E."/>
            <person name="Moore E."/>
        </authorList>
    </citation>
    <scope>NUCLEOTIDE SEQUENCE [LARGE SCALE GENOMIC DNA]</scope>
    <source>
        <strain evidence="2 3">CCUG 9405</strain>
    </source>
</reference>
<evidence type="ECO:0000313" key="3">
    <source>
        <dbReference type="Proteomes" id="UP000191094"/>
    </source>
</evidence>
<feature type="region of interest" description="Disordered" evidence="1">
    <location>
        <begin position="82"/>
        <end position="104"/>
    </location>
</feature>